<protein>
    <submittedName>
        <fullName evidence="2">Uncharacterized protein</fullName>
    </submittedName>
</protein>
<dbReference type="EMBL" id="JAEMWZ010000432">
    <property type="protein sequence ID" value="KAG7118056.1"/>
    <property type="molecule type" value="Genomic_DNA"/>
</dbReference>
<gene>
    <name evidence="2" type="ORF">HYQ45_015627</name>
</gene>
<comment type="caution">
    <text evidence="2">The sequence shown here is derived from an EMBL/GenBank/DDBJ whole genome shotgun (WGS) entry which is preliminary data.</text>
</comment>
<dbReference type="OrthoDB" id="5587367at2759"/>
<proteinExistence type="predicted"/>
<feature type="region of interest" description="Disordered" evidence="1">
    <location>
        <begin position="51"/>
        <end position="99"/>
    </location>
</feature>
<sequence>MPTDYANLPTPEACYADFCLIPVRPFRAVHYPLPAAPLPAAHCLVLSPNPSRQVGTGSVSVAKEVAPARQHERESKEHESSEQRVESVRQTWNHTMTRP</sequence>
<name>A0A8I2Z6M8_VERLO</name>
<evidence type="ECO:0000313" key="3">
    <source>
        <dbReference type="Proteomes" id="UP000689129"/>
    </source>
</evidence>
<organism evidence="2 3">
    <name type="scientific">Verticillium longisporum</name>
    <name type="common">Verticillium dahliae var. longisporum</name>
    <dbReference type="NCBI Taxonomy" id="100787"/>
    <lineage>
        <taxon>Eukaryota</taxon>
        <taxon>Fungi</taxon>
        <taxon>Dikarya</taxon>
        <taxon>Ascomycota</taxon>
        <taxon>Pezizomycotina</taxon>
        <taxon>Sordariomycetes</taxon>
        <taxon>Hypocreomycetidae</taxon>
        <taxon>Glomerellales</taxon>
        <taxon>Plectosphaerellaceae</taxon>
        <taxon>Verticillium</taxon>
    </lineage>
</organism>
<feature type="compositionally biased region" description="Polar residues" evidence="1">
    <location>
        <begin position="88"/>
        <end position="99"/>
    </location>
</feature>
<feature type="compositionally biased region" description="Basic and acidic residues" evidence="1">
    <location>
        <begin position="69"/>
        <end position="87"/>
    </location>
</feature>
<accession>A0A8I2Z6M8</accession>
<dbReference type="AlphaFoldDB" id="A0A8I2Z6M8"/>
<reference evidence="2" key="1">
    <citation type="journal article" date="2021" name="Mol. Plant Pathol.">
        <title>A 20-kb lineage-specific genomic region tames virulence in pathogenic amphidiploid Verticillium longisporum.</title>
        <authorList>
            <person name="Harting R."/>
            <person name="Starke J."/>
            <person name="Kusch H."/>
            <person name="Poggeler S."/>
            <person name="Maurus I."/>
            <person name="Schluter R."/>
            <person name="Landesfeind M."/>
            <person name="Bulla I."/>
            <person name="Nowrousian M."/>
            <person name="de Jonge R."/>
            <person name="Stahlhut G."/>
            <person name="Hoff K.J."/>
            <person name="Asshauer K.P."/>
            <person name="Thurmer A."/>
            <person name="Stanke M."/>
            <person name="Daniel R."/>
            <person name="Morgenstern B."/>
            <person name="Thomma B.P.H.J."/>
            <person name="Kronstad J.W."/>
            <person name="Braus-Stromeyer S.A."/>
            <person name="Braus G.H."/>
        </authorList>
    </citation>
    <scope>NUCLEOTIDE SEQUENCE</scope>
    <source>
        <strain evidence="2">Vl32</strain>
    </source>
</reference>
<dbReference type="Proteomes" id="UP000689129">
    <property type="component" value="Unassembled WGS sequence"/>
</dbReference>
<evidence type="ECO:0000313" key="2">
    <source>
        <dbReference type="EMBL" id="KAG7118056.1"/>
    </source>
</evidence>
<evidence type="ECO:0000256" key="1">
    <source>
        <dbReference type="SAM" id="MobiDB-lite"/>
    </source>
</evidence>